<evidence type="ECO:0000313" key="1">
    <source>
        <dbReference type="EMBL" id="CAH2083836.1"/>
    </source>
</evidence>
<keyword evidence="2" id="KW-1185">Reference proteome</keyword>
<protein>
    <submittedName>
        <fullName evidence="1">Uncharacterized protein</fullName>
    </submittedName>
</protein>
<proteinExistence type="predicted"/>
<dbReference type="EMBL" id="CAKOGL010000002">
    <property type="protein sequence ID" value="CAH2083836.1"/>
    <property type="molecule type" value="Genomic_DNA"/>
</dbReference>
<accession>A0AAU9T9U3</accession>
<dbReference type="Proteomes" id="UP001153954">
    <property type="component" value="Unassembled WGS sequence"/>
</dbReference>
<organism evidence="1 2">
    <name type="scientific">Euphydryas editha</name>
    <name type="common">Edith's checkerspot</name>
    <dbReference type="NCBI Taxonomy" id="104508"/>
    <lineage>
        <taxon>Eukaryota</taxon>
        <taxon>Metazoa</taxon>
        <taxon>Ecdysozoa</taxon>
        <taxon>Arthropoda</taxon>
        <taxon>Hexapoda</taxon>
        <taxon>Insecta</taxon>
        <taxon>Pterygota</taxon>
        <taxon>Neoptera</taxon>
        <taxon>Endopterygota</taxon>
        <taxon>Lepidoptera</taxon>
        <taxon>Glossata</taxon>
        <taxon>Ditrysia</taxon>
        <taxon>Papilionoidea</taxon>
        <taxon>Nymphalidae</taxon>
        <taxon>Nymphalinae</taxon>
        <taxon>Euphydryas</taxon>
    </lineage>
</organism>
<name>A0AAU9T9U3_EUPED</name>
<reference evidence="1" key="1">
    <citation type="submission" date="2022-03" db="EMBL/GenBank/DDBJ databases">
        <authorList>
            <person name="Tunstrom K."/>
        </authorList>
    </citation>
    <scope>NUCLEOTIDE SEQUENCE</scope>
</reference>
<dbReference type="AlphaFoldDB" id="A0AAU9T9U3"/>
<gene>
    <name evidence="1" type="ORF">EEDITHA_LOCUS463</name>
</gene>
<comment type="caution">
    <text evidence="1">The sequence shown here is derived from an EMBL/GenBank/DDBJ whole genome shotgun (WGS) entry which is preliminary data.</text>
</comment>
<evidence type="ECO:0000313" key="2">
    <source>
        <dbReference type="Proteomes" id="UP001153954"/>
    </source>
</evidence>
<sequence length="924" mass="109816">MAPLVVEGETLGQIHQNYNEIVSKTTLEVIPEINYDESDLDNFLKIDIACNNRNVDYILKVLQCEDMLYVSRTIKRSSWLTTNQQYADIINPTYLNDHLSPKMMSKAFNKFLLHVRLNLKDERRVEEFFNYYEKTDLQTAFKWLLNCSNPFIEQIVHKHVDIIPFYLIKRLSNIVRALKTNVERYMDVAEVLASFEIPCFGPKATELLMQTCSQRVMDNFEKYSGYIHVPTFVKFIKQEELKDFIAKYIKNRKMRDWLTFFDINSLLNAIPIEDRFEFIKELFINRNQDEVIAENMFWDEVMYRLYIIKWYSHASFDTAFVDLTKLVTSKSDAREKTAMLSVLVTCARDDMKNIHTLLKYFLENYINEPFGLKTEFAYDVTRSTNTHRFDQETWGYLNELFRSIDVYNEFSRDMYEEHYQPHFAYPHSTTNAIGKFNRPTHVQDIVRVIILYHVIRDENVPNVIEKKLKFDTFKHYQKNLSEEEKDKVFIYLLNHLMTKIDTRKINVFIEYLDALDVLQNLFKLLVDWNKDLQNFQIVLHVLKEMIQICLRTHWIKEISRLYNYKKSWRKLLFTESIILNPTHEACINALKYGPELLKTYKNDVESLWLTDIKKFDKFFKKVRVYWPQSLADTYKDFFINKIDQKNTQQTAIIGLFTLLPKNDFLNFVHKYMPNGYKIDWNETDDSELNLRKHIASSLHLARPQTSPAVILSYAKGDYRQFVLPSLYSILSNVSIVQSRGYLTKLLDAPMSLKKHGIRVAYAKLEIEELKKLFSDIWKTSKNSSIRAAVFNKTFDLLCKQTQPTAIREVWELFSVFIDSLTLKENKRVYSRLNQIEKVPKSVRPEFFMKSYKFLKSSPAKDICDDLLTRLSNISDLMEHLDNDFVAEIFFELFEEKFIRSDYKFLNLFVEFLLSTKTEEAHIAR</sequence>